<gene>
    <name evidence="2" type="ORF">ANN_00515</name>
</gene>
<dbReference type="EMBL" id="JAJSOF020000003">
    <property type="protein sequence ID" value="KAJ4449120.1"/>
    <property type="molecule type" value="Genomic_DNA"/>
</dbReference>
<comment type="caution">
    <text evidence="2">The sequence shown here is derived from an EMBL/GenBank/DDBJ whole genome shotgun (WGS) entry which is preliminary data.</text>
</comment>
<reference evidence="2 3" key="1">
    <citation type="journal article" date="2022" name="Allergy">
        <title>Genome assembly and annotation of Periplaneta americana reveal a comprehensive cockroach allergen profile.</title>
        <authorList>
            <person name="Wang L."/>
            <person name="Xiong Q."/>
            <person name="Saelim N."/>
            <person name="Wang L."/>
            <person name="Nong W."/>
            <person name="Wan A.T."/>
            <person name="Shi M."/>
            <person name="Liu X."/>
            <person name="Cao Q."/>
            <person name="Hui J.H.L."/>
            <person name="Sookrung N."/>
            <person name="Leung T.F."/>
            <person name="Tungtrongchitr A."/>
            <person name="Tsui S.K.W."/>
        </authorList>
    </citation>
    <scope>NUCLEOTIDE SEQUENCE [LARGE SCALE GENOMIC DNA]</scope>
    <source>
        <strain evidence="2">PWHHKU_190912</strain>
    </source>
</reference>
<organism evidence="2 3">
    <name type="scientific">Periplaneta americana</name>
    <name type="common">American cockroach</name>
    <name type="synonym">Blatta americana</name>
    <dbReference type="NCBI Taxonomy" id="6978"/>
    <lineage>
        <taxon>Eukaryota</taxon>
        <taxon>Metazoa</taxon>
        <taxon>Ecdysozoa</taxon>
        <taxon>Arthropoda</taxon>
        <taxon>Hexapoda</taxon>
        <taxon>Insecta</taxon>
        <taxon>Pterygota</taxon>
        <taxon>Neoptera</taxon>
        <taxon>Polyneoptera</taxon>
        <taxon>Dictyoptera</taxon>
        <taxon>Blattodea</taxon>
        <taxon>Blattoidea</taxon>
        <taxon>Blattidae</taxon>
        <taxon>Blattinae</taxon>
        <taxon>Periplaneta</taxon>
    </lineage>
</organism>
<dbReference type="Proteomes" id="UP001148838">
    <property type="component" value="Unassembled WGS sequence"/>
</dbReference>
<sequence length="219" mass="25376">MTFHFPIPKKPAREGPRPTSRLLASRPHAGAEVDDHPTRMEFPYSEAILNILVQQYTETTYLQDYVYERRVVRLGHQDIIEGRDIIDMGLVPQRPCIVIEQFTVFYDHRNVLRQIPGYPIKKGLPSSEYINVVKMSCNLSAVRSVPSRAVNTTRCCHLGCDETETLGHVLGFCREIELLWNNHHHRVRIMLADILRQQGLEVHEEVHCILKMIQQDEVE</sequence>
<feature type="region of interest" description="Disordered" evidence="1">
    <location>
        <begin position="1"/>
        <end position="36"/>
    </location>
</feature>
<evidence type="ECO:0000313" key="2">
    <source>
        <dbReference type="EMBL" id="KAJ4449120.1"/>
    </source>
</evidence>
<keyword evidence="3" id="KW-1185">Reference proteome</keyword>
<proteinExistence type="predicted"/>
<accession>A0ABQ8TTX6</accession>
<evidence type="ECO:0000256" key="1">
    <source>
        <dbReference type="SAM" id="MobiDB-lite"/>
    </source>
</evidence>
<evidence type="ECO:0000313" key="3">
    <source>
        <dbReference type="Proteomes" id="UP001148838"/>
    </source>
</evidence>
<name>A0ABQ8TTX6_PERAM</name>
<protein>
    <submittedName>
        <fullName evidence="2">Uncharacterized protein</fullName>
    </submittedName>
</protein>